<dbReference type="Gene3D" id="3.90.550.10">
    <property type="entry name" value="Spore Coat Polysaccharide Biosynthesis Protein SpsA, Chain A"/>
    <property type="match status" value="1"/>
</dbReference>
<gene>
    <name evidence="2" type="ORF">METZ01_LOCUS431768</name>
</gene>
<dbReference type="InterPro" id="IPR029044">
    <property type="entry name" value="Nucleotide-diphossugar_trans"/>
</dbReference>
<dbReference type="InterPro" id="IPR050486">
    <property type="entry name" value="Mannose-1P_guanyltransferase"/>
</dbReference>
<dbReference type="InterPro" id="IPR005835">
    <property type="entry name" value="NTP_transferase_dom"/>
</dbReference>
<feature type="non-terminal residue" evidence="2">
    <location>
        <position position="174"/>
    </location>
</feature>
<name>A0A382Y6R8_9ZZZZ</name>
<organism evidence="2">
    <name type="scientific">marine metagenome</name>
    <dbReference type="NCBI Taxonomy" id="408172"/>
    <lineage>
        <taxon>unclassified sequences</taxon>
        <taxon>metagenomes</taxon>
        <taxon>ecological metagenomes</taxon>
    </lineage>
</organism>
<proteinExistence type="predicted"/>
<accession>A0A382Y6R8</accession>
<reference evidence="2" key="1">
    <citation type="submission" date="2018-05" db="EMBL/GenBank/DDBJ databases">
        <authorList>
            <person name="Lanie J.A."/>
            <person name="Ng W.-L."/>
            <person name="Kazmierczak K.M."/>
            <person name="Andrzejewski T.M."/>
            <person name="Davidsen T.M."/>
            <person name="Wayne K.J."/>
            <person name="Tettelin H."/>
            <person name="Glass J.I."/>
            <person name="Rusch D."/>
            <person name="Podicherti R."/>
            <person name="Tsui H.-C.T."/>
            <person name="Winkler M.E."/>
        </authorList>
    </citation>
    <scope>NUCLEOTIDE SEQUENCE</scope>
</reference>
<protein>
    <recommendedName>
        <fullName evidence="1">Nucleotidyl transferase domain-containing protein</fullName>
    </recommendedName>
</protein>
<dbReference type="Pfam" id="PF00483">
    <property type="entry name" value="NTP_transferase"/>
    <property type="match status" value="1"/>
</dbReference>
<feature type="domain" description="Nucleotidyl transferase" evidence="1">
    <location>
        <begin position="9"/>
        <end position="173"/>
    </location>
</feature>
<dbReference type="EMBL" id="UINC01173361">
    <property type="protein sequence ID" value="SVD78914.1"/>
    <property type="molecule type" value="Genomic_DNA"/>
</dbReference>
<dbReference type="CDD" id="cd04181">
    <property type="entry name" value="NTP_transferase"/>
    <property type="match status" value="1"/>
</dbReference>
<dbReference type="AlphaFoldDB" id="A0A382Y6R8"/>
<evidence type="ECO:0000259" key="1">
    <source>
        <dbReference type="Pfam" id="PF00483"/>
    </source>
</evidence>
<dbReference type="PANTHER" id="PTHR22572">
    <property type="entry name" value="SUGAR-1-PHOSPHATE GUANYL TRANSFERASE"/>
    <property type="match status" value="1"/>
</dbReference>
<evidence type="ECO:0000313" key="2">
    <source>
        <dbReference type="EMBL" id="SVD78914.1"/>
    </source>
</evidence>
<dbReference type="SUPFAM" id="SSF53448">
    <property type="entry name" value="Nucleotide-diphospho-sugar transferases"/>
    <property type="match status" value="1"/>
</dbReference>
<sequence length="174" mass="19059">MARSTKLYSLIIAGGRGKRLRPLTDDTPKPMLKIAGKPIAYYQVQQSILAGITDVIFLSGYLSSSIEKYFGDGSNLGINITYSVEMSPLGRGGAIRKALSTIPLSDNPVIVFNGDVYSEFSILQLIDKYKSSKDLNPNHAGTLLLRSYRSSYGIVEIDSNNIVTAFSEKPELPY</sequence>